<evidence type="ECO:0000256" key="3">
    <source>
        <dbReference type="ARBA" id="ARBA00023274"/>
    </source>
</evidence>
<evidence type="ECO:0000256" key="5">
    <source>
        <dbReference type="HAMAP-Rule" id="MF_00291"/>
    </source>
</evidence>
<dbReference type="CDD" id="cd01425">
    <property type="entry name" value="RPS2"/>
    <property type="match status" value="1"/>
</dbReference>
<dbReference type="NCBIfam" id="TIGR01011">
    <property type="entry name" value="rpsB_bact"/>
    <property type="match status" value="1"/>
</dbReference>
<evidence type="ECO:0000256" key="1">
    <source>
        <dbReference type="ARBA" id="ARBA00006242"/>
    </source>
</evidence>
<proteinExistence type="inferred from homology"/>
<dbReference type="GO" id="GO:0022627">
    <property type="term" value="C:cytosolic small ribosomal subunit"/>
    <property type="evidence" value="ECO:0007669"/>
    <property type="project" value="TreeGrafter"/>
</dbReference>
<comment type="caution">
    <text evidence="6">The sequence shown here is derived from an EMBL/GenBank/DDBJ whole genome shotgun (WGS) entry which is preliminary data.</text>
</comment>
<keyword evidence="3 5" id="KW-0687">Ribonucleoprotein</keyword>
<dbReference type="Gene3D" id="3.40.50.10490">
    <property type="entry name" value="Glucose-6-phosphate isomerase like protein, domain 1"/>
    <property type="match status" value="1"/>
</dbReference>
<dbReference type="PRINTS" id="PR00395">
    <property type="entry name" value="RIBOSOMALS2"/>
</dbReference>
<dbReference type="PANTHER" id="PTHR12534">
    <property type="entry name" value="30S RIBOSOMAL PROTEIN S2 PROKARYOTIC AND ORGANELLAR"/>
    <property type="match status" value="1"/>
</dbReference>
<comment type="similarity">
    <text evidence="1 5">Belongs to the universal ribosomal protein uS2 family.</text>
</comment>
<protein>
    <recommendedName>
        <fullName evidence="4 5">Small ribosomal subunit protein uS2</fullName>
    </recommendedName>
</protein>
<dbReference type="InterPro" id="IPR023591">
    <property type="entry name" value="Ribosomal_uS2_flav_dom_sf"/>
</dbReference>
<evidence type="ECO:0000256" key="2">
    <source>
        <dbReference type="ARBA" id="ARBA00022980"/>
    </source>
</evidence>
<sequence>MIQSGVIFGHKKSKTHPKMKRFISGTKNEIELLNPATSWESLDTAMTFLEEVVSKGGVVLFAATTPPAKKIIETFAKEFSFPYVVTRWLGGTLTNFSVIKTRILHYENLKEKKEKGAFDKYTKKEQHDFAEEIGKLSRFFVGFSFLKKLPEAVFLVDPEAHDTAVREAKKLSIPVVAIIDTNDDPSKIDYPIFASDHSVKSIEWVMAKVGDAIRRGKTVVREKAAVAAAPAPSEE</sequence>
<dbReference type="Proteomes" id="UP000033966">
    <property type="component" value="Unassembled WGS sequence"/>
</dbReference>
<name>A0A0G1NCX0_9BACT</name>
<evidence type="ECO:0000256" key="4">
    <source>
        <dbReference type="ARBA" id="ARBA00035256"/>
    </source>
</evidence>
<dbReference type="InterPro" id="IPR005706">
    <property type="entry name" value="Ribosomal_uS2_bac/mit/plastid"/>
</dbReference>
<gene>
    <name evidence="5" type="primary">rpsB</name>
    <name evidence="6" type="ORF">UW92_C0021G0015</name>
</gene>
<dbReference type="Gene3D" id="1.10.287.610">
    <property type="entry name" value="Helix hairpin bin"/>
    <property type="match status" value="1"/>
</dbReference>
<dbReference type="GO" id="GO:0003735">
    <property type="term" value="F:structural constituent of ribosome"/>
    <property type="evidence" value="ECO:0007669"/>
    <property type="project" value="InterPro"/>
</dbReference>
<dbReference type="InterPro" id="IPR001865">
    <property type="entry name" value="Ribosomal_uS2"/>
</dbReference>
<evidence type="ECO:0000313" key="6">
    <source>
        <dbReference type="EMBL" id="KKT90967.1"/>
    </source>
</evidence>
<keyword evidence="2 5" id="KW-0689">Ribosomal protein</keyword>
<dbReference type="GO" id="GO:0006412">
    <property type="term" value="P:translation"/>
    <property type="evidence" value="ECO:0007669"/>
    <property type="project" value="UniProtKB-UniRule"/>
</dbReference>
<evidence type="ECO:0000313" key="7">
    <source>
        <dbReference type="Proteomes" id="UP000033966"/>
    </source>
</evidence>
<dbReference type="PANTHER" id="PTHR12534:SF0">
    <property type="entry name" value="SMALL RIBOSOMAL SUBUNIT PROTEIN US2M"/>
    <property type="match status" value="1"/>
</dbReference>
<accession>A0A0G1NCX0</accession>
<organism evidence="6 7">
    <name type="scientific">Candidatus Jorgensenbacteria bacterium GW2011_GWA2_45_13</name>
    <dbReference type="NCBI Taxonomy" id="1618662"/>
    <lineage>
        <taxon>Bacteria</taxon>
        <taxon>Candidatus Joergenseniibacteriota</taxon>
    </lineage>
</organism>
<dbReference type="EMBL" id="LCKF01000021">
    <property type="protein sequence ID" value="KKT90967.1"/>
    <property type="molecule type" value="Genomic_DNA"/>
</dbReference>
<dbReference type="Pfam" id="PF00318">
    <property type="entry name" value="Ribosomal_S2"/>
    <property type="match status" value="1"/>
</dbReference>
<dbReference type="AlphaFoldDB" id="A0A0G1NCX0"/>
<reference evidence="6 7" key="1">
    <citation type="journal article" date="2015" name="Nature">
        <title>rRNA introns, odd ribosomes, and small enigmatic genomes across a large radiation of phyla.</title>
        <authorList>
            <person name="Brown C.T."/>
            <person name="Hug L.A."/>
            <person name="Thomas B.C."/>
            <person name="Sharon I."/>
            <person name="Castelle C.J."/>
            <person name="Singh A."/>
            <person name="Wilkins M.J."/>
            <person name="Williams K.H."/>
            <person name="Banfield J.F."/>
        </authorList>
    </citation>
    <scope>NUCLEOTIDE SEQUENCE [LARGE SCALE GENOMIC DNA]</scope>
</reference>
<dbReference type="SUPFAM" id="SSF52313">
    <property type="entry name" value="Ribosomal protein S2"/>
    <property type="match status" value="1"/>
</dbReference>
<dbReference type="HAMAP" id="MF_00291_B">
    <property type="entry name" value="Ribosomal_uS2_B"/>
    <property type="match status" value="1"/>
</dbReference>